<dbReference type="InterPro" id="IPR013210">
    <property type="entry name" value="LRR_N_plant-typ"/>
</dbReference>
<keyword evidence="4" id="KW-0433">Leucine-rich repeat</keyword>
<dbReference type="Pfam" id="PF08263">
    <property type="entry name" value="LRRNT_2"/>
    <property type="match status" value="1"/>
</dbReference>
<evidence type="ECO:0000256" key="5">
    <source>
        <dbReference type="ARBA" id="ARBA00022692"/>
    </source>
</evidence>
<dbReference type="SMART" id="SM00369">
    <property type="entry name" value="LRR_TYP"/>
    <property type="match status" value="8"/>
</dbReference>
<keyword evidence="8 11" id="KW-1133">Transmembrane helix</keyword>
<dbReference type="PANTHER" id="PTHR48063:SF101">
    <property type="entry name" value="LRR RECEPTOR-LIKE SERINE_THREONINE-PROTEIN KINASE FLS2"/>
    <property type="match status" value="1"/>
</dbReference>
<dbReference type="GO" id="GO:0051707">
    <property type="term" value="P:response to other organism"/>
    <property type="evidence" value="ECO:0007669"/>
    <property type="project" value="UniProtKB-ARBA"/>
</dbReference>
<feature type="transmembrane region" description="Helical" evidence="11">
    <location>
        <begin position="839"/>
        <end position="860"/>
    </location>
</feature>
<evidence type="ECO:0000256" key="1">
    <source>
        <dbReference type="ARBA" id="ARBA00004251"/>
    </source>
</evidence>
<evidence type="ECO:0000256" key="10">
    <source>
        <dbReference type="ARBA" id="ARBA00023180"/>
    </source>
</evidence>
<dbReference type="InterPro" id="IPR046956">
    <property type="entry name" value="RLP23-like"/>
</dbReference>
<dbReference type="InterPro" id="IPR032675">
    <property type="entry name" value="LRR_dom_sf"/>
</dbReference>
<evidence type="ECO:0000256" key="8">
    <source>
        <dbReference type="ARBA" id="ARBA00022989"/>
    </source>
</evidence>
<dbReference type="AlphaFoldDB" id="A0AAW2QV12"/>
<keyword evidence="3" id="KW-1003">Cell membrane</keyword>
<keyword evidence="7" id="KW-0677">Repeat</keyword>
<name>A0AAW2QV12_9LAMI</name>
<evidence type="ECO:0000256" key="12">
    <source>
        <dbReference type="SAM" id="SignalP"/>
    </source>
</evidence>
<keyword evidence="5 11" id="KW-0812">Transmembrane</keyword>
<comment type="subcellular location">
    <subcellularLocation>
        <location evidence="1">Cell membrane</location>
        <topology evidence="1">Single-pass type I membrane protein</topology>
    </subcellularLocation>
</comment>
<dbReference type="Pfam" id="PF00560">
    <property type="entry name" value="LRR_1"/>
    <property type="match status" value="4"/>
</dbReference>
<keyword evidence="14" id="KW-0675">Receptor</keyword>
<comment type="caution">
    <text evidence="14">The sequence shown here is derived from an EMBL/GenBank/DDBJ whole genome shotgun (WGS) entry which is preliminary data.</text>
</comment>
<protein>
    <submittedName>
        <fullName evidence="14">Receptor-like protein EIX2</fullName>
    </submittedName>
</protein>
<feature type="chain" id="PRO_5043632407" evidence="12">
    <location>
        <begin position="25"/>
        <end position="889"/>
    </location>
</feature>
<evidence type="ECO:0000256" key="2">
    <source>
        <dbReference type="ARBA" id="ARBA00009592"/>
    </source>
</evidence>
<evidence type="ECO:0000256" key="6">
    <source>
        <dbReference type="ARBA" id="ARBA00022729"/>
    </source>
</evidence>
<dbReference type="Gene3D" id="3.80.10.10">
    <property type="entry name" value="Ribonuclease Inhibitor"/>
    <property type="match status" value="2"/>
</dbReference>
<dbReference type="InterPro" id="IPR001611">
    <property type="entry name" value="Leu-rich_rpt"/>
</dbReference>
<comment type="similarity">
    <text evidence="2">Belongs to the RLP family.</text>
</comment>
<evidence type="ECO:0000256" key="11">
    <source>
        <dbReference type="SAM" id="Phobius"/>
    </source>
</evidence>
<evidence type="ECO:0000313" key="14">
    <source>
        <dbReference type="EMBL" id="KAL0371730.1"/>
    </source>
</evidence>
<feature type="domain" description="Leucine-rich repeat-containing N-terminal plant-type" evidence="13">
    <location>
        <begin position="39"/>
        <end position="79"/>
    </location>
</feature>
<dbReference type="SUPFAM" id="SSF52058">
    <property type="entry name" value="L domain-like"/>
    <property type="match status" value="2"/>
</dbReference>
<dbReference type="Pfam" id="PF13855">
    <property type="entry name" value="LRR_8"/>
    <property type="match status" value="1"/>
</dbReference>
<keyword evidence="9 11" id="KW-0472">Membrane</keyword>
<feature type="signal peptide" evidence="12">
    <location>
        <begin position="1"/>
        <end position="24"/>
    </location>
</feature>
<evidence type="ECO:0000256" key="4">
    <source>
        <dbReference type="ARBA" id="ARBA00022614"/>
    </source>
</evidence>
<dbReference type="EMBL" id="JACGWM010000005">
    <property type="protein sequence ID" value="KAL0371730.1"/>
    <property type="molecule type" value="Genomic_DNA"/>
</dbReference>
<evidence type="ECO:0000256" key="7">
    <source>
        <dbReference type="ARBA" id="ARBA00022737"/>
    </source>
</evidence>
<dbReference type="FunFam" id="3.80.10.10:FF:000111">
    <property type="entry name" value="LRR receptor-like serine/threonine-protein kinase ERECTA"/>
    <property type="match status" value="1"/>
</dbReference>
<keyword evidence="10" id="KW-0325">Glycoprotein</keyword>
<dbReference type="PANTHER" id="PTHR48063">
    <property type="entry name" value="LRR RECEPTOR-LIKE KINASE"/>
    <property type="match status" value="1"/>
</dbReference>
<dbReference type="GO" id="GO:0006952">
    <property type="term" value="P:defense response"/>
    <property type="evidence" value="ECO:0007669"/>
    <property type="project" value="UniProtKB-ARBA"/>
</dbReference>
<organism evidence="14">
    <name type="scientific">Sesamum calycinum</name>
    <dbReference type="NCBI Taxonomy" id="2727403"/>
    <lineage>
        <taxon>Eukaryota</taxon>
        <taxon>Viridiplantae</taxon>
        <taxon>Streptophyta</taxon>
        <taxon>Embryophyta</taxon>
        <taxon>Tracheophyta</taxon>
        <taxon>Spermatophyta</taxon>
        <taxon>Magnoliopsida</taxon>
        <taxon>eudicotyledons</taxon>
        <taxon>Gunneridae</taxon>
        <taxon>Pentapetalae</taxon>
        <taxon>asterids</taxon>
        <taxon>lamiids</taxon>
        <taxon>Lamiales</taxon>
        <taxon>Pedaliaceae</taxon>
        <taxon>Sesamum</taxon>
    </lineage>
</organism>
<keyword evidence="6 12" id="KW-0732">Signal</keyword>
<evidence type="ECO:0000256" key="9">
    <source>
        <dbReference type="ARBA" id="ARBA00023136"/>
    </source>
</evidence>
<proteinExistence type="inferred from homology"/>
<dbReference type="FunFam" id="3.80.10.10:FF:000095">
    <property type="entry name" value="LRR receptor-like serine/threonine-protein kinase GSO1"/>
    <property type="match status" value="2"/>
</dbReference>
<reference evidence="14" key="1">
    <citation type="submission" date="2020-06" db="EMBL/GenBank/DDBJ databases">
        <authorList>
            <person name="Li T."/>
            <person name="Hu X."/>
            <person name="Zhang T."/>
            <person name="Song X."/>
            <person name="Zhang H."/>
            <person name="Dai N."/>
            <person name="Sheng W."/>
            <person name="Hou X."/>
            <person name="Wei L."/>
        </authorList>
    </citation>
    <scope>NUCLEOTIDE SEQUENCE</scope>
    <source>
        <strain evidence="14">KEN8</strain>
        <tissue evidence="14">Leaf</tissue>
    </source>
</reference>
<dbReference type="InterPro" id="IPR003591">
    <property type="entry name" value="Leu-rich_rpt_typical-subtyp"/>
</dbReference>
<gene>
    <name evidence="14" type="ORF">Scaly_0854600</name>
</gene>
<accession>A0AAW2QV12</accession>
<reference evidence="14" key="2">
    <citation type="journal article" date="2024" name="Plant">
        <title>Genomic evolution and insights into agronomic trait innovations of Sesamum species.</title>
        <authorList>
            <person name="Miao H."/>
            <person name="Wang L."/>
            <person name="Qu L."/>
            <person name="Liu H."/>
            <person name="Sun Y."/>
            <person name="Le M."/>
            <person name="Wang Q."/>
            <person name="Wei S."/>
            <person name="Zheng Y."/>
            <person name="Lin W."/>
            <person name="Duan Y."/>
            <person name="Cao H."/>
            <person name="Xiong S."/>
            <person name="Wang X."/>
            <person name="Wei L."/>
            <person name="Li C."/>
            <person name="Ma Q."/>
            <person name="Ju M."/>
            <person name="Zhao R."/>
            <person name="Li G."/>
            <person name="Mu C."/>
            <person name="Tian Q."/>
            <person name="Mei H."/>
            <person name="Zhang T."/>
            <person name="Gao T."/>
            <person name="Zhang H."/>
        </authorList>
    </citation>
    <scope>NUCLEOTIDE SEQUENCE</scope>
    <source>
        <strain evidence="14">KEN8</strain>
    </source>
</reference>
<dbReference type="GO" id="GO:0005886">
    <property type="term" value="C:plasma membrane"/>
    <property type="evidence" value="ECO:0007669"/>
    <property type="project" value="UniProtKB-SubCell"/>
</dbReference>
<evidence type="ECO:0000256" key="3">
    <source>
        <dbReference type="ARBA" id="ARBA00022475"/>
    </source>
</evidence>
<evidence type="ECO:0000259" key="13">
    <source>
        <dbReference type="Pfam" id="PF08263"/>
    </source>
</evidence>
<sequence>MKSFQLRPLLLIVFQVVIFKFGHSYSSQGNNTNRIRCLERERQALLNIKSQLVDTYGRLSSWGNDEDKRDCCEWIGVYCHNQTNHVTQLDLRFKFLRGKISTSLLELQQLEYIDLSFNDFDYINLSKATNWLQAVSKLKSIQELSLSDGALPETSLSSLPKINGSSPLTILDLSFNSHLSNFWTLVSWFSNFSSTGLSYIILHDNNIAGPIPDVFENMASLTVLQLYRNGLQGGIPKYFANLSSLVTLSLSKNNLSGDIHEVMMNLSAGLLEKKLSLLDLSWNNFSGLFPNMSRFYSLTNLGFQNNQLSGSIREGYLRLPSLAFLDLFSNSFTGPIPDLSFSPLLRSLRLSNNTFNGTLTQNIRNLSQLLELDLSFNSFLEVDFDPSFDPPFQLDTLKLAHCKLVKHYPIWLKAQTKLQTIDLSSIGISDTVSSFFGGTIPTFLYLDASNNQMYGSFPNFSFNSTDFLTSRDVALSGISLDVSRNKISGSLDFLCYVKEWALLDLSDNLFSGQIPDCFGNFRSLRYLNLANNHLSGKIPYSFGSLSALTLLHLRNNSLSDGIPTTMRNCRGLKMIDVGGNRLTGNIPSWVGDSFPELIVLVLRSNEFYGDIPSNICRLANLQILDMSSNKNISGAIPECLQDYVAMSTEQSSYNRELFLPVNTLMMPAGSFDSLESAYFMWKGNEVKYTSRLGLVKLIDFSDNSLVGEIPTNITKLAGLVAFNISSNNLAGPIPQHIGELKSLNFLDLSRNHLSGGIPASLCSLNGLGVLNLSYNNLCGRIPRDNQCLTFEGQAYIGNVDLCGPPLNNSCPGDESVQLPNPRVDGEEFDDDDRFITRGFYIALALGFIIGFWGIYGTVLLNRTFRYAIFNTIGDLIGLSKARFWRHIQK</sequence>